<proteinExistence type="predicted"/>
<accession>A0A2R8FEU6</accession>
<dbReference type="EMBL" id="LT994651">
    <property type="protein sequence ID" value="SPN79500.1"/>
    <property type="molecule type" value="Genomic_DNA"/>
</dbReference>
<sequence length="359" mass="41554">MRSPTTLKVGKTLPTLKATILKHYTVQELENLLANNQQFRVIFGGEFGYSEVWREKCFLEFSIPPAFFDLAQGRLSPLQRYLEIATYHVLSPDSLRICDKVYLYMEARRRADKRAEKYFASLLTLEEKRYAKEESYVPLLLQEGGDYEDEGYREDRTEQGDEYAFQQMLNNNDDLLLHSAVGSGRIDFVNRALLLRLPDLPRNFNLADYVISTGDWLPREHIYLKRLPHLLREVLLADQEINQDYDDLLEAAVSSFNLTILDFFLALYIDHPSVDYELTNFVERYRVTRDVLTAYSILQRIKHRISGDGLVTLSETGNTDLYLLVAQRRKYDDAVHVLSARGQAGNYLFIQAVQGLIQG</sequence>
<dbReference type="Proteomes" id="UP000273054">
    <property type="component" value="Segment"/>
</dbReference>
<reference evidence="1" key="1">
    <citation type="submission" date="2018-03" db="EMBL/GenBank/DDBJ databases">
        <authorList>
            <consortium name="Urmite Genomes"/>
        </authorList>
    </citation>
    <scope>NUCLEOTIDE SEQUENCE [LARGE SCALE GENOMIC DNA]</scope>
    <source>
        <strain evidence="1">IHUMI-27.7</strain>
    </source>
</reference>
<organism evidence="1">
    <name type="scientific">Brazilian cedratvirus IHUMI</name>
    <dbReference type="NCBI Taxonomy" id="2126980"/>
    <lineage>
        <taxon>Viruses</taxon>
        <taxon>Pithoviruses</taxon>
        <taxon>Orthocedratvirinae</taxon>
        <taxon>Alphacedratvirus</taxon>
        <taxon>Alphacedratvirus brasiliense</taxon>
    </lineage>
</organism>
<evidence type="ECO:0000313" key="1">
    <source>
        <dbReference type="EMBL" id="SPN79500.1"/>
    </source>
</evidence>
<keyword evidence="2" id="KW-1185">Reference proteome</keyword>
<name>A0A2R8FEU6_9VIRU</name>
<gene>
    <name evidence="1" type="ORF">BRZCDTV_380</name>
</gene>
<protein>
    <submittedName>
        <fullName evidence="1">Uncharacterized protein</fullName>
    </submittedName>
</protein>
<evidence type="ECO:0000313" key="2">
    <source>
        <dbReference type="Proteomes" id="UP000273054"/>
    </source>
</evidence>